<accession>H8L439</accession>
<dbReference type="RefSeq" id="WP_014403518.1">
    <property type="nucleotide sequence ID" value="NC_017033.1"/>
</dbReference>
<dbReference type="KEGG" id="fau:Fraau_2133"/>
<organism evidence="2 3">
    <name type="scientific">Frateuria aurantia (strain ATCC 33424 / DSM 6220 / KCTC 2777 / LMG 1558 / NBRC 3245 / NCIMB 13370)</name>
    <name type="common">Acetobacter aurantius</name>
    <dbReference type="NCBI Taxonomy" id="767434"/>
    <lineage>
        <taxon>Bacteria</taxon>
        <taxon>Pseudomonadati</taxon>
        <taxon>Pseudomonadota</taxon>
        <taxon>Gammaproteobacteria</taxon>
        <taxon>Lysobacterales</taxon>
        <taxon>Rhodanobacteraceae</taxon>
        <taxon>Frateuria</taxon>
    </lineage>
</organism>
<dbReference type="AlphaFoldDB" id="H8L439"/>
<dbReference type="InterPro" id="IPR053733">
    <property type="entry name" value="Heme_Transport_Util_sf"/>
</dbReference>
<reference evidence="2" key="1">
    <citation type="submission" date="2012-02" db="EMBL/GenBank/DDBJ databases">
        <title>The complete genome of Frateuria aurantia DSM 6220.</title>
        <authorList>
            <consortium name="US DOE Joint Genome Institute (JGI-PGF)"/>
            <person name="Lucas S."/>
            <person name="Copeland A."/>
            <person name="Lapidus A."/>
            <person name="Glavina del Rio T."/>
            <person name="Dalin E."/>
            <person name="Tice H."/>
            <person name="Bruce D."/>
            <person name="Goodwin L."/>
            <person name="Pitluck S."/>
            <person name="Peters L."/>
            <person name="Ovchinnikova G."/>
            <person name="Teshima H."/>
            <person name="Kyrpides N."/>
            <person name="Mavromatis K."/>
            <person name="Ivanova N."/>
            <person name="Brettin T."/>
            <person name="Detter J.C."/>
            <person name="Han C."/>
            <person name="Larimer F."/>
            <person name="Land M."/>
            <person name="Hauser L."/>
            <person name="Markowitz V."/>
            <person name="Cheng J.-F."/>
            <person name="Hugenholtz P."/>
            <person name="Woyke T."/>
            <person name="Wu D."/>
            <person name="Brambilla E."/>
            <person name="Klenk H.-P."/>
            <person name="Eisen J.A."/>
        </authorList>
    </citation>
    <scope>NUCLEOTIDE SEQUENCE</scope>
    <source>
        <strain evidence="2">DSM 6220</strain>
    </source>
</reference>
<feature type="domain" description="Haemin-degrading HemS/ChuX" evidence="1">
    <location>
        <begin position="229"/>
        <end position="360"/>
    </location>
</feature>
<evidence type="ECO:0000313" key="3">
    <source>
        <dbReference type="Proteomes" id="UP000005234"/>
    </source>
</evidence>
<dbReference type="EMBL" id="CP003350">
    <property type="protein sequence ID" value="AFC86515.1"/>
    <property type="molecule type" value="Genomic_DNA"/>
</dbReference>
<proteinExistence type="predicted"/>
<dbReference type="CDD" id="cd16830">
    <property type="entry name" value="HemS-like_N"/>
    <property type="match status" value="1"/>
</dbReference>
<dbReference type="GO" id="GO:0006826">
    <property type="term" value="P:iron ion transport"/>
    <property type="evidence" value="ECO:0007669"/>
    <property type="project" value="InterPro"/>
</dbReference>
<protein>
    <submittedName>
        <fullName evidence="2">Putative heme degradation protein</fullName>
    </submittedName>
</protein>
<dbReference type="InterPro" id="IPR007845">
    <property type="entry name" value="HemS/ChuX_dom"/>
</dbReference>
<feature type="domain" description="Haemin-degrading HemS/ChuX" evidence="1">
    <location>
        <begin position="49"/>
        <end position="175"/>
    </location>
</feature>
<dbReference type="SUPFAM" id="SSF144064">
    <property type="entry name" value="Heme iron utilization protein-like"/>
    <property type="match status" value="1"/>
</dbReference>
<gene>
    <name evidence="2" type="ordered locus">Fraau_2133</name>
</gene>
<dbReference type="CDD" id="cd16831">
    <property type="entry name" value="HemS-like_C"/>
    <property type="match status" value="1"/>
</dbReference>
<name>H8L439_FRAAD</name>
<dbReference type="Proteomes" id="UP000005234">
    <property type="component" value="Chromosome"/>
</dbReference>
<dbReference type="Pfam" id="PF05171">
    <property type="entry name" value="HemS"/>
    <property type="match status" value="2"/>
</dbReference>
<dbReference type="STRING" id="767434.Fraau_2133"/>
<dbReference type="eggNOG" id="COG3720">
    <property type="taxonomic scope" value="Bacteria"/>
</dbReference>
<evidence type="ECO:0000259" key="1">
    <source>
        <dbReference type="Pfam" id="PF05171"/>
    </source>
</evidence>
<keyword evidence="3" id="KW-1185">Reference proteome</keyword>
<dbReference type="Gene3D" id="3.40.1570.10">
    <property type="entry name" value="HemS/ChuS/ChuX like domains"/>
    <property type="match status" value="2"/>
</dbReference>
<evidence type="ECO:0000313" key="2">
    <source>
        <dbReference type="EMBL" id="AFC86515.1"/>
    </source>
</evidence>
<sequence>MNPSIHQDSPAIPMASPVADPLLLRQRAQALREAEPALRARELAARLHVSEAELVACRCGEDVTCLSPSWSALIHGLERLGRVMVLTRNESCVHEKKGCFAHISITQSMGLVLNDAIDLRLLLKHWIHAYAVTEQGRAGLLHSLQVFDADGRAVHKIYATEDTDMEAWLQLVVQFTAPLQVASPELRPVAESYLQQQDDHAIDVPQLQADWRELRDPHQFVGLLRRHKLGRLQALRLVGTPMARRLANESIGRVLESAAASGLGLMVFVGSPGVVQIHAGPVRRIQRMGPWLNVLDDDFNLHLREDHVASSWQVRKPGPEGEVTSLELYDNDGRLIVQVFGYRKPGLPELAGWRSLADSLPDHVEEAA</sequence>
<dbReference type="HOGENOM" id="CLU_034543_0_0_6"/>